<sequence length="361" mass="40453">MKFDVLATAIASLSLATAAPAPEPGFGHGYGGHKQNLKYPGLDVLAKRAGLLYFGTAIDNVVLNDTRYTSIAFNRSEFGQVTPANGQKWMYIEPERNVFNYTMANEIVIPSKKAGQIRRCHNFIWHNQLPDWLTSKNYTKAELTSILENHIKHEATYFKNDCYAWDVVNEALNDDGTWRQDIWSNTFGGPEYIALAFKFARKYVSRNTRLYYNDYNIETVNNKSLAVVAMVKDFQKRGVPIDGVGLQAHFTVGRSPTYDQVSASIAQFNKLGLETALTELDVRVALPDTPAQQADQAKIYADSVKACVDARDCVGVTVWDFWDPVSWVPSTFPGNGDADLLDANFTRKPAYYAVSDILRDD</sequence>
<dbReference type="SUPFAM" id="SSF51445">
    <property type="entry name" value="(Trans)glycosidases"/>
    <property type="match status" value="1"/>
</dbReference>
<dbReference type="EMBL" id="ML977325">
    <property type="protein sequence ID" value="KAF2114452.1"/>
    <property type="molecule type" value="Genomic_DNA"/>
</dbReference>
<dbReference type="SMART" id="SM00633">
    <property type="entry name" value="Glyco_10"/>
    <property type="match status" value="1"/>
</dbReference>
<keyword evidence="6" id="KW-0858">Xylan degradation</keyword>
<evidence type="ECO:0000256" key="3">
    <source>
        <dbReference type="ARBA" id="ARBA00004851"/>
    </source>
</evidence>
<evidence type="ECO:0000256" key="7">
    <source>
        <dbReference type="ARBA" id="ARBA00022801"/>
    </source>
</evidence>
<keyword evidence="9 10" id="KW-0624">Polysaccharide degradation</keyword>
<dbReference type="GO" id="GO:0031176">
    <property type="term" value="F:endo-1,4-beta-xylanase activity"/>
    <property type="evidence" value="ECO:0007669"/>
    <property type="project" value="UniProtKB-EC"/>
</dbReference>
<keyword evidence="7 10" id="KW-0378">Hydrolase</keyword>
<dbReference type="EC" id="3.2.1.8" evidence="10"/>
<comment type="subcellular location">
    <subcellularLocation>
        <location evidence="2">Secreted</location>
    </subcellularLocation>
</comment>
<feature type="chain" id="PRO_5025593906" description="Beta-xylanase" evidence="11">
    <location>
        <begin position="19"/>
        <end position="361"/>
    </location>
</feature>
<feature type="domain" description="GH10" evidence="12">
    <location>
        <begin position="45"/>
        <end position="357"/>
    </location>
</feature>
<evidence type="ECO:0000256" key="11">
    <source>
        <dbReference type="SAM" id="SignalP"/>
    </source>
</evidence>
<dbReference type="PANTHER" id="PTHR31490:SF35">
    <property type="entry name" value="ENDO-1,4-BETA-XYLANASE"/>
    <property type="match status" value="1"/>
</dbReference>
<dbReference type="AlphaFoldDB" id="A0A6A5Z4V0"/>
<keyword evidence="5" id="KW-0964">Secreted</keyword>
<evidence type="ECO:0000256" key="6">
    <source>
        <dbReference type="ARBA" id="ARBA00022651"/>
    </source>
</evidence>
<comment type="pathway">
    <text evidence="3">Glycan degradation; xylan degradation.</text>
</comment>
<evidence type="ECO:0000256" key="8">
    <source>
        <dbReference type="ARBA" id="ARBA00023277"/>
    </source>
</evidence>
<dbReference type="GO" id="GO:0045493">
    <property type="term" value="P:xylan catabolic process"/>
    <property type="evidence" value="ECO:0007669"/>
    <property type="project" value="UniProtKB-KW"/>
</dbReference>
<evidence type="ECO:0000313" key="13">
    <source>
        <dbReference type="EMBL" id="KAF2114452.1"/>
    </source>
</evidence>
<dbReference type="InterPro" id="IPR001000">
    <property type="entry name" value="GH10_dom"/>
</dbReference>
<reference evidence="13" key="1">
    <citation type="journal article" date="2020" name="Stud. Mycol.">
        <title>101 Dothideomycetes genomes: a test case for predicting lifestyles and emergence of pathogens.</title>
        <authorList>
            <person name="Haridas S."/>
            <person name="Albert R."/>
            <person name="Binder M."/>
            <person name="Bloem J."/>
            <person name="Labutti K."/>
            <person name="Salamov A."/>
            <person name="Andreopoulos B."/>
            <person name="Baker S."/>
            <person name="Barry K."/>
            <person name="Bills G."/>
            <person name="Bluhm B."/>
            <person name="Cannon C."/>
            <person name="Castanera R."/>
            <person name="Culley D."/>
            <person name="Daum C."/>
            <person name="Ezra D."/>
            <person name="Gonzalez J."/>
            <person name="Henrissat B."/>
            <person name="Kuo A."/>
            <person name="Liang C."/>
            <person name="Lipzen A."/>
            <person name="Lutzoni F."/>
            <person name="Magnuson J."/>
            <person name="Mondo S."/>
            <person name="Nolan M."/>
            <person name="Ohm R."/>
            <person name="Pangilinan J."/>
            <person name="Park H.-J."/>
            <person name="Ramirez L."/>
            <person name="Alfaro M."/>
            <person name="Sun H."/>
            <person name="Tritt A."/>
            <person name="Yoshinaga Y."/>
            <person name="Zwiers L.-H."/>
            <person name="Turgeon B."/>
            <person name="Goodwin S."/>
            <person name="Spatafora J."/>
            <person name="Crous P."/>
            <person name="Grigoriev I."/>
        </authorList>
    </citation>
    <scope>NUCLEOTIDE SEQUENCE</scope>
    <source>
        <strain evidence="13">CBS 627.86</strain>
    </source>
</reference>
<dbReference type="InterPro" id="IPR044846">
    <property type="entry name" value="GH10"/>
</dbReference>
<keyword evidence="11" id="KW-0732">Signal</keyword>
<keyword evidence="14" id="KW-1185">Reference proteome</keyword>
<keyword evidence="8 10" id="KW-0119">Carbohydrate metabolism</keyword>
<dbReference type="Pfam" id="PF00331">
    <property type="entry name" value="Glyco_hydro_10"/>
    <property type="match status" value="1"/>
</dbReference>
<evidence type="ECO:0000256" key="4">
    <source>
        <dbReference type="ARBA" id="ARBA00007495"/>
    </source>
</evidence>
<dbReference type="Proteomes" id="UP000799770">
    <property type="component" value="Unassembled WGS sequence"/>
</dbReference>
<proteinExistence type="inferred from homology"/>
<name>A0A6A5Z4V0_9PLEO</name>
<evidence type="ECO:0000256" key="5">
    <source>
        <dbReference type="ARBA" id="ARBA00022525"/>
    </source>
</evidence>
<evidence type="ECO:0000256" key="9">
    <source>
        <dbReference type="ARBA" id="ARBA00023326"/>
    </source>
</evidence>
<dbReference type="PRINTS" id="PR00134">
    <property type="entry name" value="GLHYDRLASE10"/>
</dbReference>
<feature type="signal peptide" evidence="11">
    <location>
        <begin position="1"/>
        <end position="18"/>
    </location>
</feature>
<dbReference type="GO" id="GO:0005576">
    <property type="term" value="C:extracellular region"/>
    <property type="evidence" value="ECO:0007669"/>
    <property type="project" value="UniProtKB-SubCell"/>
</dbReference>
<accession>A0A6A5Z4V0</accession>
<evidence type="ECO:0000256" key="2">
    <source>
        <dbReference type="ARBA" id="ARBA00004613"/>
    </source>
</evidence>
<organism evidence="13 14">
    <name type="scientific">Lophiotrema nucula</name>
    <dbReference type="NCBI Taxonomy" id="690887"/>
    <lineage>
        <taxon>Eukaryota</taxon>
        <taxon>Fungi</taxon>
        <taxon>Dikarya</taxon>
        <taxon>Ascomycota</taxon>
        <taxon>Pezizomycotina</taxon>
        <taxon>Dothideomycetes</taxon>
        <taxon>Pleosporomycetidae</taxon>
        <taxon>Pleosporales</taxon>
        <taxon>Lophiotremataceae</taxon>
        <taxon>Lophiotrema</taxon>
    </lineage>
</organism>
<dbReference type="InterPro" id="IPR017853">
    <property type="entry name" value="GH"/>
</dbReference>
<dbReference type="PROSITE" id="PS51760">
    <property type="entry name" value="GH10_2"/>
    <property type="match status" value="1"/>
</dbReference>
<evidence type="ECO:0000256" key="10">
    <source>
        <dbReference type="RuleBase" id="RU361174"/>
    </source>
</evidence>
<keyword evidence="10" id="KW-0326">Glycosidase</keyword>
<dbReference type="Gene3D" id="3.20.20.80">
    <property type="entry name" value="Glycosidases"/>
    <property type="match status" value="1"/>
</dbReference>
<protein>
    <recommendedName>
        <fullName evidence="10">Beta-xylanase</fullName>
        <ecNumber evidence="10">3.2.1.8</ecNumber>
    </recommendedName>
</protein>
<evidence type="ECO:0000313" key="14">
    <source>
        <dbReference type="Proteomes" id="UP000799770"/>
    </source>
</evidence>
<comment type="similarity">
    <text evidence="4 10">Belongs to the glycosyl hydrolase 10 (cellulase F) family.</text>
</comment>
<evidence type="ECO:0000259" key="12">
    <source>
        <dbReference type="PROSITE" id="PS51760"/>
    </source>
</evidence>
<dbReference type="PANTHER" id="PTHR31490">
    <property type="entry name" value="GLYCOSYL HYDROLASE"/>
    <property type="match status" value="1"/>
</dbReference>
<dbReference type="OrthoDB" id="3055998at2759"/>
<gene>
    <name evidence="13" type="ORF">BDV96DRAFT_494693</name>
</gene>
<comment type="catalytic activity">
    <reaction evidence="1 10">
        <text>Endohydrolysis of (1-&gt;4)-beta-D-xylosidic linkages in xylans.</text>
        <dbReference type="EC" id="3.2.1.8"/>
    </reaction>
</comment>
<evidence type="ECO:0000256" key="1">
    <source>
        <dbReference type="ARBA" id="ARBA00000681"/>
    </source>
</evidence>